<dbReference type="VEuPathDB" id="TriTrypDB:TCDM_08027"/>
<dbReference type="EMBL" id="AYLP01000104">
    <property type="protein sequence ID" value="ESS64001.1"/>
    <property type="molecule type" value="Genomic_DNA"/>
</dbReference>
<accession>V5D964</accession>
<keyword evidence="1" id="KW-1133">Transmembrane helix</keyword>
<feature type="transmembrane region" description="Helical" evidence="1">
    <location>
        <begin position="216"/>
        <end position="239"/>
    </location>
</feature>
<comment type="caution">
    <text evidence="2">The sequence shown here is derived from an EMBL/GenBank/DDBJ whole genome shotgun (WGS) entry which is preliminary data.</text>
</comment>
<evidence type="ECO:0000256" key="1">
    <source>
        <dbReference type="SAM" id="Phobius"/>
    </source>
</evidence>
<feature type="transmembrane region" description="Helical" evidence="1">
    <location>
        <begin position="83"/>
        <end position="105"/>
    </location>
</feature>
<dbReference type="Proteomes" id="UP000017861">
    <property type="component" value="Unassembled WGS sequence"/>
</dbReference>
<dbReference type="AlphaFoldDB" id="V5D964"/>
<feature type="transmembrane region" description="Helical" evidence="1">
    <location>
        <begin position="246"/>
        <end position="266"/>
    </location>
</feature>
<dbReference type="OrthoDB" id="60858at2759"/>
<dbReference type="PANTHER" id="PTHR37919">
    <property type="entry name" value="PROTEIN CBG05606"/>
    <property type="match status" value="1"/>
</dbReference>
<organism evidence="2 3">
    <name type="scientific">Trypanosoma cruzi Dm28c</name>
    <dbReference type="NCBI Taxonomy" id="1416333"/>
    <lineage>
        <taxon>Eukaryota</taxon>
        <taxon>Discoba</taxon>
        <taxon>Euglenozoa</taxon>
        <taxon>Kinetoplastea</taxon>
        <taxon>Metakinetoplastina</taxon>
        <taxon>Trypanosomatida</taxon>
        <taxon>Trypanosomatidae</taxon>
        <taxon>Trypanosoma</taxon>
        <taxon>Schizotrypanum</taxon>
    </lineage>
</organism>
<dbReference type="PANTHER" id="PTHR37919:SF2">
    <property type="entry name" value="EXPERA DOMAIN-CONTAINING PROTEIN"/>
    <property type="match status" value="1"/>
</dbReference>
<feature type="transmembrane region" description="Helical" evidence="1">
    <location>
        <begin position="286"/>
        <end position="305"/>
    </location>
</feature>
<proteinExistence type="predicted"/>
<evidence type="ECO:0008006" key="4">
    <source>
        <dbReference type="Google" id="ProtNLM"/>
    </source>
</evidence>
<feature type="transmembrane region" description="Helical" evidence="1">
    <location>
        <begin position="59"/>
        <end position="77"/>
    </location>
</feature>
<name>V5D964_TRYCR</name>
<keyword evidence="1" id="KW-0812">Transmembrane</keyword>
<evidence type="ECO:0000313" key="2">
    <source>
        <dbReference type="EMBL" id="ESS64001.1"/>
    </source>
</evidence>
<protein>
    <recommendedName>
        <fullName evidence="4">EXPERA domain-containing protein</fullName>
    </recommendedName>
</protein>
<sequence>MFCFIPVNLPCYFSSCVSLLRAVLRAPPPHANICDERGASQMVLAGGWRKWSERAREGAAILIFFFLCGFCCFEIFFYFYFLILASSCCFYLFFFFCVFTSRWNFPYSPEKINISKRRAKDLLEELLLLCLCRGKIGNLEGRVKRPYNATMAALGIPLFAKLWFILTAPLLLIDATFVFTRSSSTGVPHPLADTPPFNLWVLYSTYDRRYAPNDDAFVVLQSWMNILEAALGLFAFLLAERGKAIASLKLALVVGVMTLYKTLMYFSLEAIEGGKYTKHNSTFDALMMVALPSSLWIIVPAAIILQCSCRLPVAASGRAVAPQGKKKNM</sequence>
<gene>
    <name evidence="2" type="ORF">TCDM_08027</name>
</gene>
<evidence type="ECO:0000313" key="3">
    <source>
        <dbReference type="Proteomes" id="UP000017861"/>
    </source>
</evidence>
<keyword evidence="1" id="KW-0472">Membrane</keyword>
<feature type="transmembrane region" description="Helical" evidence="1">
    <location>
        <begin position="152"/>
        <end position="173"/>
    </location>
</feature>
<reference evidence="2 3" key="1">
    <citation type="journal article" date="2014" name="Genome Announc.">
        <title>Trypanosoma cruzi Clone Dm28c Draft Genome Sequence.</title>
        <authorList>
            <person name="Grisard E.C."/>
            <person name="Teixeira S.M."/>
            <person name="de Almeida L.G."/>
            <person name="Stoco P.H."/>
            <person name="Gerber A.L."/>
            <person name="Talavera-Lopez C."/>
            <person name="Lima O.C."/>
            <person name="Andersson B."/>
            <person name="de Vasconcelos A.T."/>
        </authorList>
    </citation>
    <scope>NUCLEOTIDE SEQUENCE [LARGE SCALE GENOMIC DNA]</scope>
    <source>
        <strain evidence="2 3">Dm28c</strain>
    </source>
</reference>